<organism evidence="1 2">
    <name type="scientific">Gossypium arboreum</name>
    <name type="common">Tree cotton</name>
    <name type="synonym">Gossypium nanking</name>
    <dbReference type="NCBI Taxonomy" id="29729"/>
    <lineage>
        <taxon>Eukaryota</taxon>
        <taxon>Viridiplantae</taxon>
        <taxon>Streptophyta</taxon>
        <taxon>Embryophyta</taxon>
        <taxon>Tracheophyta</taxon>
        <taxon>Spermatophyta</taxon>
        <taxon>Magnoliopsida</taxon>
        <taxon>eudicotyledons</taxon>
        <taxon>Gunneridae</taxon>
        <taxon>Pentapetalae</taxon>
        <taxon>rosids</taxon>
        <taxon>malvids</taxon>
        <taxon>Malvales</taxon>
        <taxon>Malvaceae</taxon>
        <taxon>Malvoideae</taxon>
        <taxon>Gossypium</taxon>
    </lineage>
</organism>
<protein>
    <submittedName>
        <fullName evidence="1">Uncharacterized protein</fullName>
    </submittedName>
</protein>
<evidence type="ECO:0000313" key="1">
    <source>
        <dbReference type="EMBL" id="KAK5846359.1"/>
    </source>
</evidence>
<proteinExistence type="predicted"/>
<accession>A0ABR0R495</accession>
<dbReference type="EMBL" id="JARKNE010000001">
    <property type="protein sequence ID" value="KAK5846359.1"/>
    <property type="molecule type" value="Genomic_DNA"/>
</dbReference>
<reference evidence="1 2" key="1">
    <citation type="submission" date="2023-03" db="EMBL/GenBank/DDBJ databases">
        <title>WGS of Gossypium arboreum.</title>
        <authorList>
            <person name="Yu D."/>
        </authorList>
    </citation>
    <scope>NUCLEOTIDE SEQUENCE [LARGE SCALE GENOMIC DNA]</scope>
    <source>
        <tissue evidence="1">Leaf</tissue>
    </source>
</reference>
<comment type="caution">
    <text evidence="1">The sequence shown here is derived from an EMBL/GenBank/DDBJ whole genome shotgun (WGS) entry which is preliminary data.</text>
</comment>
<dbReference type="Proteomes" id="UP001358586">
    <property type="component" value="Chromosome 1"/>
</dbReference>
<gene>
    <name evidence="1" type="ORF">PVK06_002644</name>
</gene>
<sequence>MAADLTPVPIESWKDKLLRKGIHGSTGEEVLELLEGNVTETTISGVSTTNFL</sequence>
<keyword evidence="2" id="KW-1185">Reference proteome</keyword>
<name>A0ABR0R495_GOSAR</name>
<evidence type="ECO:0000313" key="2">
    <source>
        <dbReference type="Proteomes" id="UP001358586"/>
    </source>
</evidence>